<dbReference type="InterPro" id="IPR026592">
    <property type="entry name" value="BamE"/>
</dbReference>
<dbReference type="RefSeq" id="WP_250223156.1">
    <property type="nucleotide sequence ID" value="NZ_CP097762.1"/>
</dbReference>
<feature type="domain" description="Outer membrane protein assembly factor BamE" evidence="5">
    <location>
        <begin position="45"/>
        <end position="111"/>
    </location>
</feature>
<protein>
    <submittedName>
        <fullName evidence="6">Outer membrane protein assembly factor BamE</fullName>
    </submittedName>
</protein>
<dbReference type="Gene3D" id="3.30.1450.10">
    <property type="match status" value="1"/>
</dbReference>
<keyword evidence="3" id="KW-0998">Cell outer membrane</keyword>
<keyword evidence="4" id="KW-0812">Transmembrane</keyword>
<dbReference type="Pfam" id="PF04355">
    <property type="entry name" value="BamE"/>
    <property type="match status" value="1"/>
</dbReference>
<dbReference type="PANTHER" id="PTHR37482">
    <property type="entry name" value="OUTER MEMBRANE PROTEIN ASSEMBLY FACTOR BAME"/>
    <property type="match status" value="1"/>
</dbReference>
<dbReference type="PANTHER" id="PTHR37482:SF1">
    <property type="entry name" value="OUTER MEMBRANE PROTEIN ASSEMBLY FACTOR BAME"/>
    <property type="match status" value="1"/>
</dbReference>
<accession>A0ABY4SSS3</accession>
<gene>
    <name evidence="6" type="primary">bamE</name>
    <name evidence="6" type="ORF">M9405_02665</name>
</gene>
<evidence type="ECO:0000256" key="2">
    <source>
        <dbReference type="ARBA" id="ARBA00023136"/>
    </source>
</evidence>
<proteinExistence type="predicted"/>
<evidence type="ECO:0000313" key="7">
    <source>
        <dbReference type="Proteomes" id="UP001056834"/>
    </source>
</evidence>
<dbReference type="InterPro" id="IPR037873">
    <property type="entry name" value="BamE-like"/>
</dbReference>
<evidence type="ECO:0000313" key="6">
    <source>
        <dbReference type="EMBL" id="URJ25025.1"/>
    </source>
</evidence>
<evidence type="ECO:0000256" key="4">
    <source>
        <dbReference type="SAM" id="Phobius"/>
    </source>
</evidence>
<keyword evidence="2 4" id="KW-0472">Membrane</keyword>
<evidence type="ECO:0000259" key="5">
    <source>
        <dbReference type="Pfam" id="PF04355"/>
    </source>
</evidence>
<evidence type="ECO:0000256" key="3">
    <source>
        <dbReference type="ARBA" id="ARBA00023237"/>
    </source>
</evidence>
<keyword evidence="7" id="KW-1185">Reference proteome</keyword>
<dbReference type="EMBL" id="CP097762">
    <property type="protein sequence ID" value="URJ25025.1"/>
    <property type="molecule type" value="Genomic_DNA"/>
</dbReference>
<dbReference type="InterPro" id="IPR007450">
    <property type="entry name" value="BamE_dom"/>
</dbReference>
<reference evidence="6" key="1">
    <citation type="submission" date="2022-05" db="EMBL/GenBank/DDBJ databases">
        <title>Impact of host demography and evolutionary history on endosymbiont molecular evolution: a test in carpenter ants (Genus Camponotus) and their Blochmannia endosymbionts.</title>
        <authorList>
            <person name="Manthey J.D."/>
            <person name="Giron J.C."/>
            <person name="Hruska J.P."/>
        </authorList>
    </citation>
    <scope>NUCLEOTIDE SEQUENCE</scope>
    <source>
        <strain evidence="6">C-006</strain>
    </source>
</reference>
<keyword evidence="4" id="KW-1133">Transmembrane helix</keyword>
<name>A0ABY4SSS3_9ENTR</name>
<sequence length="116" mass="13566">MSENNTMEIKIFNNLLYTIVIVMILFMVFSVLEQCISSCIDVRQGMYLSQGDMKNICIGMKKNEIFSSFGSPVIYSLFESNVCYYVYYHMYGNKILNHQILKLTFDLDDILIRIND</sequence>
<organism evidence="6 7">
    <name type="scientific">Candidatus Blochmannia ocreatus</name>
    <name type="common">nom. nud.</name>
    <dbReference type="NCBI Taxonomy" id="251538"/>
    <lineage>
        <taxon>Bacteria</taxon>
        <taxon>Pseudomonadati</taxon>
        <taxon>Pseudomonadota</taxon>
        <taxon>Gammaproteobacteria</taxon>
        <taxon>Enterobacterales</taxon>
        <taxon>Enterobacteriaceae</taxon>
        <taxon>ant endosymbionts</taxon>
        <taxon>Candidatus Blochmanniella</taxon>
    </lineage>
</organism>
<dbReference type="Proteomes" id="UP001056834">
    <property type="component" value="Chromosome"/>
</dbReference>
<keyword evidence="1" id="KW-0732">Signal</keyword>
<feature type="transmembrane region" description="Helical" evidence="4">
    <location>
        <begin position="12"/>
        <end position="32"/>
    </location>
</feature>
<evidence type="ECO:0000256" key="1">
    <source>
        <dbReference type="ARBA" id="ARBA00022729"/>
    </source>
</evidence>